<name>A0A0J8DGN2_CLOCY</name>
<evidence type="ECO:0000256" key="1">
    <source>
        <dbReference type="SAM" id="Phobius"/>
    </source>
</evidence>
<evidence type="ECO:0000313" key="2">
    <source>
        <dbReference type="EMBL" id="KMT23384.1"/>
    </source>
</evidence>
<accession>A0A0J8DGN2</accession>
<sequence length="96" mass="10906">MFEKFNLPESLCFISVIGTIVFKMIMFRKLKMKTSTNNGREYIANKGGMKILSFDLGIFLSVIALVLVTTLKFNLGVVIIMQLAIWAFLIIVEKKI</sequence>
<dbReference type="EMBL" id="LFVU01000001">
    <property type="protein sequence ID" value="KMT23384.1"/>
    <property type="molecule type" value="Genomic_DNA"/>
</dbReference>
<dbReference type="Proteomes" id="UP000036756">
    <property type="component" value="Unassembled WGS sequence"/>
</dbReference>
<keyword evidence="1" id="KW-1133">Transmembrane helix</keyword>
<organism evidence="2 3">
    <name type="scientific">Clostridium cylindrosporum DSM 605</name>
    <dbReference type="NCBI Taxonomy" id="1121307"/>
    <lineage>
        <taxon>Bacteria</taxon>
        <taxon>Bacillati</taxon>
        <taxon>Bacillota</taxon>
        <taxon>Clostridia</taxon>
        <taxon>Eubacteriales</taxon>
        <taxon>Clostridiaceae</taxon>
        <taxon>Clostridium</taxon>
    </lineage>
</organism>
<evidence type="ECO:0000313" key="3">
    <source>
        <dbReference type="Proteomes" id="UP000036756"/>
    </source>
</evidence>
<keyword evidence="1" id="KW-0812">Transmembrane</keyword>
<feature type="transmembrane region" description="Helical" evidence="1">
    <location>
        <begin position="6"/>
        <end position="26"/>
    </location>
</feature>
<dbReference type="STRING" id="1121307.CLCY_8c01210"/>
<reference evidence="2 3" key="1">
    <citation type="submission" date="2015-06" db="EMBL/GenBank/DDBJ databases">
        <title>Draft genome sequence of the purine-degrading Clostridium cylindrosporum HC-1 (DSM 605).</title>
        <authorList>
            <person name="Poehlein A."/>
            <person name="Schiel-Bengelsdorf B."/>
            <person name="Bengelsdorf F."/>
            <person name="Daniel R."/>
            <person name="Duerre P."/>
        </authorList>
    </citation>
    <scope>NUCLEOTIDE SEQUENCE [LARGE SCALE GENOMIC DNA]</scope>
    <source>
        <strain evidence="2 3">DSM 605</strain>
    </source>
</reference>
<dbReference type="RefSeq" id="WP_048569197.1">
    <property type="nucleotide sequence ID" value="NZ_LFVU01000001.1"/>
</dbReference>
<feature type="transmembrane region" description="Helical" evidence="1">
    <location>
        <begin position="73"/>
        <end position="92"/>
    </location>
</feature>
<proteinExistence type="predicted"/>
<comment type="caution">
    <text evidence="2">The sequence shown here is derived from an EMBL/GenBank/DDBJ whole genome shotgun (WGS) entry which is preliminary data.</text>
</comment>
<dbReference type="PATRIC" id="fig|1121307.3.peg.2577"/>
<feature type="transmembrane region" description="Helical" evidence="1">
    <location>
        <begin position="47"/>
        <end position="67"/>
    </location>
</feature>
<protein>
    <recommendedName>
        <fullName evidence="4">DUF3784 domain-containing protein</fullName>
    </recommendedName>
</protein>
<dbReference type="AlphaFoldDB" id="A0A0J8DGN2"/>
<keyword evidence="1" id="KW-0472">Membrane</keyword>
<keyword evidence="3" id="KW-1185">Reference proteome</keyword>
<evidence type="ECO:0008006" key="4">
    <source>
        <dbReference type="Google" id="ProtNLM"/>
    </source>
</evidence>
<gene>
    <name evidence="2" type="ORF">CLCY_8c01210</name>
</gene>